<reference evidence="2" key="1">
    <citation type="journal article" date="2019" name="Int. J. Syst. Evol. Microbiol.">
        <title>The Global Catalogue of Microorganisms (GCM) 10K type strain sequencing project: providing services to taxonomists for standard genome sequencing and annotation.</title>
        <authorList>
            <consortium name="The Broad Institute Genomics Platform"/>
            <consortium name="The Broad Institute Genome Sequencing Center for Infectious Disease"/>
            <person name="Wu L."/>
            <person name="Ma J."/>
        </authorList>
    </citation>
    <scope>NUCLEOTIDE SEQUENCE [LARGE SCALE GENOMIC DNA]</scope>
    <source>
        <strain evidence="2">CCUG 71848</strain>
    </source>
</reference>
<comment type="caution">
    <text evidence="1">The sequence shown here is derived from an EMBL/GenBank/DDBJ whole genome shotgun (WGS) entry which is preliminary data.</text>
</comment>
<evidence type="ECO:0000313" key="1">
    <source>
        <dbReference type="EMBL" id="MFD1126272.1"/>
    </source>
</evidence>
<sequence length="119" mass="13907">MNAVQQSIMDYVSQHDETSFVEIEQIFDNCGFEWQGNQQIASSQCMCLWFWSGWNQEAVNQIAELIHKQMVEMRQVSPSIYFTDGVVLNIPVASKQRFYKHPHWLPVGFTASHRQPEKL</sequence>
<proteinExistence type="predicted"/>
<name>A0ABW3PRC9_9LACO</name>
<gene>
    <name evidence="1" type="ORF">ACFQ22_13065</name>
</gene>
<protein>
    <submittedName>
        <fullName evidence="1">Uncharacterized protein</fullName>
    </submittedName>
</protein>
<evidence type="ECO:0000313" key="2">
    <source>
        <dbReference type="Proteomes" id="UP001597156"/>
    </source>
</evidence>
<accession>A0ABW3PRC9</accession>
<dbReference type="RefSeq" id="WP_121977256.1">
    <property type="nucleotide sequence ID" value="NZ_JBHTLH010000043.1"/>
</dbReference>
<keyword evidence="2" id="KW-1185">Reference proteome</keyword>
<organism evidence="1 2">
    <name type="scientific">Lentilactobacillus raoultii</name>
    <dbReference type="NCBI Taxonomy" id="1987503"/>
    <lineage>
        <taxon>Bacteria</taxon>
        <taxon>Bacillati</taxon>
        <taxon>Bacillota</taxon>
        <taxon>Bacilli</taxon>
        <taxon>Lactobacillales</taxon>
        <taxon>Lactobacillaceae</taxon>
        <taxon>Lentilactobacillus</taxon>
    </lineage>
</organism>
<dbReference type="EMBL" id="JBHTLH010000043">
    <property type="protein sequence ID" value="MFD1126272.1"/>
    <property type="molecule type" value="Genomic_DNA"/>
</dbReference>
<dbReference type="Proteomes" id="UP001597156">
    <property type="component" value="Unassembled WGS sequence"/>
</dbReference>